<reference evidence="1" key="1">
    <citation type="submission" date="2020-05" db="EMBL/GenBank/DDBJ databases">
        <title>Large-scale comparative analyses of tick genomes elucidate their genetic diversity and vector capacities.</title>
        <authorList>
            <person name="Jia N."/>
            <person name="Wang J."/>
            <person name="Shi W."/>
            <person name="Du L."/>
            <person name="Sun Y."/>
            <person name="Zhan W."/>
            <person name="Jiang J."/>
            <person name="Wang Q."/>
            <person name="Zhang B."/>
            <person name="Ji P."/>
            <person name="Sakyi L.B."/>
            <person name="Cui X."/>
            <person name="Yuan T."/>
            <person name="Jiang B."/>
            <person name="Yang W."/>
            <person name="Lam T.T.-Y."/>
            <person name="Chang Q."/>
            <person name="Ding S."/>
            <person name="Wang X."/>
            <person name="Zhu J."/>
            <person name="Ruan X."/>
            <person name="Zhao L."/>
            <person name="Wei J."/>
            <person name="Que T."/>
            <person name="Du C."/>
            <person name="Cheng J."/>
            <person name="Dai P."/>
            <person name="Han X."/>
            <person name="Huang E."/>
            <person name="Gao Y."/>
            <person name="Liu J."/>
            <person name="Shao H."/>
            <person name="Ye R."/>
            <person name="Li L."/>
            <person name="Wei W."/>
            <person name="Wang X."/>
            <person name="Wang C."/>
            <person name="Yang T."/>
            <person name="Huo Q."/>
            <person name="Li W."/>
            <person name="Guo W."/>
            <person name="Chen H."/>
            <person name="Zhou L."/>
            <person name="Ni X."/>
            <person name="Tian J."/>
            <person name="Zhou Y."/>
            <person name="Sheng Y."/>
            <person name="Liu T."/>
            <person name="Pan Y."/>
            <person name="Xia L."/>
            <person name="Li J."/>
            <person name="Zhao F."/>
            <person name="Cao W."/>
        </authorList>
    </citation>
    <scope>NUCLEOTIDE SEQUENCE</scope>
    <source>
        <strain evidence="1">Hyas-2018</strain>
    </source>
</reference>
<name>A0ACB7S430_HYAAI</name>
<dbReference type="Proteomes" id="UP000821845">
    <property type="component" value="Chromosome 5"/>
</dbReference>
<evidence type="ECO:0000313" key="2">
    <source>
        <dbReference type="Proteomes" id="UP000821845"/>
    </source>
</evidence>
<proteinExistence type="predicted"/>
<evidence type="ECO:0000313" key="1">
    <source>
        <dbReference type="EMBL" id="KAH6929485.1"/>
    </source>
</evidence>
<dbReference type="EMBL" id="CM023485">
    <property type="protein sequence ID" value="KAH6929485.1"/>
    <property type="molecule type" value="Genomic_DNA"/>
</dbReference>
<keyword evidence="2" id="KW-1185">Reference proteome</keyword>
<sequence length="110" mass="12449">MPQQLPPMSPVTKRPHTGEKRPRKGPEKQQADHKGKLASLSRAPPRVPPPPQWTFNSSRADQRRTARSPFEDERGRENERSPAAEASLGPHDWLARCRGVSRKEEGPTER</sequence>
<gene>
    <name evidence="1" type="ORF">HPB50_000613</name>
</gene>
<comment type="caution">
    <text evidence="1">The sequence shown here is derived from an EMBL/GenBank/DDBJ whole genome shotgun (WGS) entry which is preliminary data.</text>
</comment>
<protein>
    <submittedName>
        <fullName evidence="1">Uncharacterized protein</fullName>
    </submittedName>
</protein>
<organism evidence="1 2">
    <name type="scientific">Hyalomma asiaticum</name>
    <name type="common">Tick</name>
    <dbReference type="NCBI Taxonomy" id="266040"/>
    <lineage>
        <taxon>Eukaryota</taxon>
        <taxon>Metazoa</taxon>
        <taxon>Ecdysozoa</taxon>
        <taxon>Arthropoda</taxon>
        <taxon>Chelicerata</taxon>
        <taxon>Arachnida</taxon>
        <taxon>Acari</taxon>
        <taxon>Parasitiformes</taxon>
        <taxon>Ixodida</taxon>
        <taxon>Ixodoidea</taxon>
        <taxon>Ixodidae</taxon>
        <taxon>Hyalomminae</taxon>
        <taxon>Hyalomma</taxon>
    </lineage>
</organism>
<accession>A0ACB7S430</accession>